<name>A0A1I3PKA7_9FLAO</name>
<reference evidence="3" key="1">
    <citation type="submission" date="2016-10" db="EMBL/GenBank/DDBJ databases">
        <authorList>
            <person name="Varghese N."/>
            <person name="Submissions S."/>
        </authorList>
    </citation>
    <scope>NUCLEOTIDE SEQUENCE [LARGE SCALE GENOMIC DNA]</scope>
    <source>
        <strain evidence="3">DSM 28881</strain>
    </source>
</reference>
<sequence length="51" mass="5730">MKKNSFAKKAKLPTISPNPKTADINDNIISVIIQRNIVVGIILYDNKRYAT</sequence>
<dbReference type="EMBL" id="FORM01000005">
    <property type="protein sequence ID" value="SFJ21800.1"/>
    <property type="molecule type" value="Genomic_DNA"/>
</dbReference>
<feature type="region of interest" description="Disordered" evidence="1">
    <location>
        <begin position="1"/>
        <end position="20"/>
    </location>
</feature>
<evidence type="ECO:0000256" key="1">
    <source>
        <dbReference type="SAM" id="MobiDB-lite"/>
    </source>
</evidence>
<keyword evidence="3" id="KW-1185">Reference proteome</keyword>
<protein>
    <submittedName>
        <fullName evidence="2">Uncharacterized protein</fullName>
    </submittedName>
</protein>
<dbReference type="AlphaFoldDB" id="A0A1I3PKA7"/>
<accession>A0A1I3PKA7</accession>
<gene>
    <name evidence="2" type="ORF">SAMN05443431_105152</name>
</gene>
<proteinExistence type="predicted"/>
<dbReference type="RefSeq" id="WP_232782602.1">
    <property type="nucleotide sequence ID" value="NZ_CANKYB010000005.1"/>
</dbReference>
<evidence type="ECO:0000313" key="2">
    <source>
        <dbReference type="EMBL" id="SFJ21800.1"/>
    </source>
</evidence>
<dbReference type="Proteomes" id="UP000199559">
    <property type="component" value="Unassembled WGS sequence"/>
</dbReference>
<organism evidence="2 3">
    <name type="scientific">Olleya namhaensis</name>
    <dbReference type="NCBI Taxonomy" id="1144750"/>
    <lineage>
        <taxon>Bacteria</taxon>
        <taxon>Pseudomonadati</taxon>
        <taxon>Bacteroidota</taxon>
        <taxon>Flavobacteriia</taxon>
        <taxon>Flavobacteriales</taxon>
        <taxon>Flavobacteriaceae</taxon>
    </lineage>
</organism>
<feature type="compositionally biased region" description="Basic residues" evidence="1">
    <location>
        <begin position="1"/>
        <end position="11"/>
    </location>
</feature>
<evidence type="ECO:0000313" key="3">
    <source>
        <dbReference type="Proteomes" id="UP000199559"/>
    </source>
</evidence>